<sequence>MASNSSSLSSISATATADQEISKIRRYLPQILAVSVKSVLLVVYGLTMGLPTILIPSLSGGIPGETIELDKDGISWIGSLNYLCVPLGCILSGTITKPIGRIKAMQAICMLFVAAFLLFHFANQAWHIFVGLFLTGFTGGLLEAPTLIYTVEVTEPSLRGAMCSSSTLAIALGVMVSFILGTVFPWRTMVLINGTIPLAGVILLFFIPESPYWLIMRQRVDEAGRNLAWLRGWTKVDNVREELQLLSERFQQLEADEPSWKKSLKQYGKATFVRPYLLICLTFVMAYSGTTQINIFAIKLFELLKVPLDSYYATILIGFVECLGSICLMVAVRWLGKRLLCFIAQSGIAVAFIITGVYTYQLGIWNFDAPIAKESIPNHTWLPLISILSIGFFSYLMTFTLPWIIMGELYPNNIRDTASGLSAGSGYIIAFIANKPFLDLVNWITLPGVFCMYSAVALAGMVFMYFLLPETEGKPLSEVTDHYAQGGVRLSNQIIMVSSGSLEQFWSAKSSPQAQTISALRRALPQILAVSVKNVLLFVFGMSLGFPTILIPNLSGGDPDEKIVLGVDAISWIGSVNLLCVPLGCFLSGYVTQPFGRRRSMQFVTVPFLAAWLIFQYATEPWHVFLALCITGFSGGLLEAPTLTYLAEVTTPNLRGVLAATSSVSVIVGILAQFLLGTFLHWRSVALASSVLPIVACALLFFVPESPYWLVMKNRQTDAQKSIAWLRGWLPVDDVLIEYKEFYEQLNKNKTKRESSQGPQSEVSALAKIKENLKLFTKKNFLWPFGLVTLTFGVGHFSGMTPLQTYAVKIFATFNVPINKYYATIILGVAEALGCILSSILVHFVGKRRMNFFSLLGTGCCFFVVATYAQTINVKFLEASHLETKIGPQLEGQSWVPMIFLIGAAFFSHTGIRILPWMLIGEVYYSDIRATASGFSAAASYILGFIANKIFFSMISFLTLPGTFWFYTAVALLGVISLYYWLPETEGKTLFQITEHFSGGEQLDNKVSNFLRLRKLQKKQQALDGGGKGVENAAFDEEPAKRCEVLDVRL</sequence>
<evidence type="ECO:0000256" key="4">
    <source>
        <dbReference type="ARBA" id="ARBA00023136"/>
    </source>
</evidence>
<dbReference type="InterPro" id="IPR036259">
    <property type="entry name" value="MFS_trans_sf"/>
</dbReference>
<dbReference type="EMBL" id="KB631904">
    <property type="protein sequence ID" value="ERL87107.1"/>
    <property type="molecule type" value="Genomic_DNA"/>
</dbReference>
<feature type="transmembrane region" description="Helical" evidence="5">
    <location>
        <begin position="964"/>
        <end position="982"/>
    </location>
</feature>
<dbReference type="OrthoDB" id="6133115at2759"/>
<evidence type="ECO:0000313" key="7">
    <source>
        <dbReference type="EMBL" id="ERL87107.1"/>
    </source>
</evidence>
<comment type="subcellular location">
    <subcellularLocation>
        <location evidence="1">Membrane</location>
        <topology evidence="1">Multi-pass membrane protein</topology>
    </subcellularLocation>
</comment>
<feature type="transmembrane region" description="Helical" evidence="5">
    <location>
        <begin position="894"/>
        <end position="915"/>
    </location>
</feature>
<dbReference type="InterPro" id="IPR050549">
    <property type="entry name" value="MFS_Trehalose_Transporter"/>
</dbReference>
<feature type="transmembrane region" description="Helical" evidence="5">
    <location>
        <begin position="625"/>
        <end position="645"/>
    </location>
</feature>
<feature type="transmembrane region" description="Helical" evidence="5">
    <location>
        <begin position="657"/>
        <end position="676"/>
    </location>
</feature>
<evidence type="ECO:0000256" key="5">
    <source>
        <dbReference type="SAM" id="Phobius"/>
    </source>
</evidence>
<feature type="transmembrane region" description="Helical" evidence="5">
    <location>
        <begin position="527"/>
        <end position="549"/>
    </location>
</feature>
<feature type="transmembrane region" description="Helical" evidence="5">
    <location>
        <begin position="31"/>
        <end position="54"/>
    </location>
</feature>
<dbReference type="InterPro" id="IPR005829">
    <property type="entry name" value="Sugar_transporter_CS"/>
</dbReference>
<dbReference type="InterPro" id="IPR020846">
    <property type="entry name" value="MFS_dom"/>
</dbReference>
<dbReference type="PROSITE" id="PS00217">
    <property type="entry name" value="SUGAR_TRANSPORT_2"/>
    <property type="match status" value="2"/>
</dbReference>
<feature type="transmembrane region" description="Helical" evidence="5">
    <location>
        <begin position="852"/>
        <end position="874"/>
    </location>
</feature>
<evidence type="ECO:0000256" key="3">
    <source>
        <dbReference type="ARBA" id="ARBA00022989"/>
    </source>
</evidence>
<feature type="transmembrane region" description="Helical" evidence="5">
    <location>
        <begin position="603"/>
        <end position="619"/>
    </location>
</feature>
<evidence type="ECO:0000256" key="1">
    <source>
        <dbReference type="ARBA" id="ARBA00004141"/>
    </source>
</evidence>
<feature type="transmembrane region" description="Helical" evidence="5">
    <location>
        <begin position="417"/>
        <end position="434"/>
    </location>
</feature>
<gene>
    <name evidence="7" type="ORF">D910_04507</name>
</gene>
<keyword evidence="3 5" id="KW-1133">Transmembrane helix</keyword>
<feature type="transmembrane region" description="Helical" evidence="5">
    <location>
        <begin position="381"/>
        <end position="405"/>
    </location>
</feature>
<dbReference type="PANTHER" id="PTHR48021:SF39">
    <property type="entry name" value="MAJOR FACILITATOR SUPERFAMILY (MFS) PROFILE DOMAIN-CONTAINING PROTEIN"/>
    <property type="match status" value="1"/>
</dbReference>
<feature type="transmembrane region" description="Helical" evidence="5">
    <location>
        <begin position="190"/>
        <end position="207"/>
    </location>
</feature>
<dbReference type="FunFam" id="1.20.1250.20:FF:000249">
    <property type="entry name" value="facilitated trehalose transporter Tret1"/>
    <property type="match status" value="1"/>
</dbReference>
<dbReference type="PROSITE" id="PS50850">
    <property type="entry name" value="MFS"/>
    <property type="match status" value="2"/>
</dbReference>
<dbReference type="SUPFAM" id="SSF103473">
    <property type="entry name" value="MFS general substrate transporter"/>
    <property type="match status" value="2"/>
</dbReference>
<reference evidence="7 8" key="1">
    <citation type="journal article" date="2013" name="Genome Biol.">
        <title>Draft genome of the mountain pine beetle, Dendroctonus ponderosae Hopkins, a major forest pest.</title>
        <authorList>
            <person name="Keeling C.I."/>
            <person name="Yuen M.M."/>
            <person name="Liao N.Y."/>
            <person name="Docking T.R."/>
            <person name="Chan S.K."/>
            <person name="Taylor G.A."/>
            <person name="Palmquist D.L."/>
            <person name="Jackman S.D."/>
            <person name="Nguyen A."/>
            <person name="Li M."/>
            <person name="Henderson H."/>
            <person name="Janes J.K."/>
            <person name="Zhao Y."/>
            <person name="Pandoh P."/>
            <person name="Moore R."/>
            <person name="Sperling F.A."/>
            <person name="Huber D.P."/>
            <person name="Birol I."/>
            <person name="Jones S.J."/>
            <person name="Bohlmann J."/>
        </authorList>
    </citation>
    <scope>NUCLEOTIDE SEQUENCE</scope>
</reference>
<feature type="transmembrane region" description="Helical" evidence="5">
    <location>
        <begin position="935"/>
        <end position="958"/>
    </location>
</feature>
<keyword evidence="2 5" id="KW-0812">Transmembrane</keyword>
<feature type="transmembrane region" description="Helical" evidence="5">
    <location>
        <begin position="276"/>
        <end position="298"/>
    </location>
</feature>
<evidence type="ECO:0000256" key="2">
    <source>
        <dbReference type="ARBA" id="ARBA00022692"/>
    </source>
</evidence>
<organism evidence="7 8">
    <name type="scientific">Dendroctonus ponderosae</name>
    <name type="common">Mountain pine beetle</name>
    <dbReference type="NCBI Taxonomy" id="77166"/>
    <lineage>
        <taxon>Eukaryota</taxon>
        <taxon>Metazoa</taxon>
        <taxon>Ecdysozoa</taxon>
        <taxon>Arthropoda</taxon>
        <taxon>Hexapoda</taxon>
        <taxon>Insecta</taxon>
        <taxon>Pterygota</taxon>
        <taxon>Neoptera</taxon>
        <taxon>Endopterygota</taxon>
        <taxon>Coleoptera</taxon>
        <taxon>Polyphaga</taxon>
        <taxon>Cucujiformia</taxon>
        <taxon>Curculionidae</taxon>
        <taxon>Scolytinae</taxon>
        <taxon>Dendroctonus</taxon>
    </lineage>
</organism>
<keyword evidence="4 5" id="KW-0472">Membrane</keyword>
<feature type="transmembrane region" description="Helical" evidence="5">
    <location>
        <begin position="682"/>
        <end position="703"/>
    </location>
</feature>
<dbReference type="PANTHER" id="PTHR48021">
    <property type="match status" value="1"/>
</dbReference>
<dbReference type="GO" id="GO:0016020">
    <property type="term" value="C:membrane"/>
    <property type="evidence" value="ECO:0007669"/>
    <property type="project" value="UniProtKB-SubCell"/>
</dbReference>
<dbReference type="Gene3D" id="1.20.1250.20">
    <property type="entry name" value="MFS general substrate transporter like domains"/>
    <property type="match status" value="2"/>
</dbReference>
<name>U4U207_DENPD</name>
<dbReference type="InterPro" id="IPR005828">
    <property type="entry name" value="MFS_sugar_transport-like"/>
</dbReference>
<feature type="transmembrane region" description="Helical" evidence="5">
    <location>
        <begin position="440"/>
        <end position="468"/>
    </location>
</feature>
<dbReference type="Proteomes" id="UP000030742">
    <property type="component" value="Unassembled WGS sequence"/>
</dbReference>
<evidence type="ECO:0000313" key="8">
    <source>
        <dbReference type="Proteomes" id="UP000030742"/>
    </source>
</evidence>
<feature type="domain" description="Major facilitator superfamily (MFS) profile" evidence="6">
    <location>
        <begin position="529"/>
        <end position="986"/>
    </location>
</feature>
<dbReference type="GO" id="GO:0022857">
    <property type="term" value="F:transmembrane transporter activity"/>
    <property type="evidence" value="ECO:0007669"/>
    <property type="project" value="InterPro"/>
</dbReference>
<feature type="transmembrane region" description="Helical" evidence="5">
    <location>
        <begin position="781"/>
        <end position="801"/>
    </location>
</feature>
<feature type="transmembrane region" description="Helical" evidence="5">
    <location>
        <begin position="310"/>
        <end position="332"/>
    </location>
</feature>
<feature type="transmembrane region" description="Helical" evidence="5">
    <location>
        <begin position="569"/>
        <end position="591"/>
    </location>
</feature>
<feature type="transmembrane region" description="Helical" evidence="5">
    <location>
        <begin position="821"/>
        <end position="845"/>
    </location>
</feature>
<proteinExistence type="predicted"/>
<feature type="transmembrane region" description="Helical" evidence="5">
    <location>
        <begin position="339"/>
        <end position="361"/>
    </location>
</feature>
<feature type="transmembrane region" description="Helical" evidence="5">
    <location>
        <begin position="128"/>
        <end position="149"/>
    </location>
</feature>
<protein>
    <recommendedName>
        <fullName evidence="6">Major facilitator superfamily (MFS) profile domain-containing protein</fullName>
    </recommendedName>
</protein>
<dbReference type="Pfam" id="PF00083">
    <property type="entry name" value="Sugar_tr"/>
    <property type="match status" value="2"/>
</dbReference>
<feature type="domain" description="Major facilitator superfamily (MFS) profile" evidence="6">
    <location>
        <begin position="33"/>
        <end position="472"/>
    </location>
</feature>
<feature type="transmembrane region" description="Helical" evidence="5">
    <location>
        <begin position="104"/>
        <end position="122"/>
    </location>
</feature>
<accession>U4U207</accession>
<feature type="transmembrane region" description="Helical" evidence="5">
    <location>
        <begin position="74"/>
        <end position="92"/>
    </location>
</feature>
<dbReference type="AlphaFoldDB" id="U4U207"/>
<feature type="transmembrane region" description="Helical" evidence="5">
    <location>
        <begin position="161"/>
        <end position="184"/>
    </location>
</feature>
<evidence type="ECO:0000259" key="6">
    <source>
        <dbReference type="PROSITE" id="PS50850"/>
    </source>
</evidence>